<evidence type="ECO:0000313" key="4">
    <source>
        <dbReference type="EMBL" id="KAK5545047.1"/>
    </source>
</evidence>
<evidence type="ECO:0000256" key="1">
    <source>
        <dbReference type="PROSITE-ProRule" id="PRU00094"/>
    </source>
</evidence>
<protein>
    <submittedName>
        <fullName evidence="4">DNA-binding proteins Bright/BRCAA1/RBP1 and proteins containing BRIGHT domain</fullName>
    </submittedName>
</protein>
<dbReference type="GO" id="GO:0043565">
    <property type="term" value="F:sequence-specific DNA binding"/>
    <property type="evidence" value="ECO:0007669"/>
    <property type="project" value="InterPro"/>
</dbReference>
<sequence>MPPRTSLTQRVAGKPQAGRMSRDGDRSEYVPILADVPLDYGLGEGDTTDEEDWPVGHTPVNFRPPGLNHQRVDESEHEDEGKGEDEDEDEGEEEAGAEDEEDGVYLSKDLKIAPKPTDFVVDDEDEEVEEQEQEVGKKRKRSTKAYIPNSTTLLDRQNFLNSCPIPKELSALLWIERQHRLMKYELRLKSILESLQHSAQTISWENFRTGRENGMTVGWWHFLFNMSIKLVLPMLLKAAPETVCLVLGGPLSRKELLLLPAKWKAVTLFGIYLDVVTGETVENDDAMEGYVGSATGATGLNQRLSRYPAVNNRTCKPDPKSAHERLISLKGSNINLRVLAVFDAASTSRPYVMLSELCHTILLQTWEDRPGQHLSPACIDLMRAATPKDIAVKKFKGLNRASQLQQALSAPRKGRFCDNCKRQDPPQYSNAIRGLAFQTIICQPCAMYQNSHGKPRPAELEQRRAERGPKPADGKCGRQDCDRPVVSFNRHLQVWTCIKHRMSTTIVREPRKQRSKTLRDTVPKSADGQPAKCGRPGCDRRATNFNNHMQVWTCRNHSRVKSFPSHKSPANKK</sequence>
<comment type="caution">
    <text evidence="4">The sequence shown here is derived from an EMBL/GenBank/DDBJ whole genome shotgun (WGS) entry which is preliminary data.</text>
</comment>
<dbReference type="GO" id="GO:0008270">
    <property type="term" value="F:zinc ion binding"/>
    <property type="evidence" value="ECO:0007669"/>
    <property type="project" value="UniProtKB-KW"/>
</dbReference>
<feature type="region of interest" description="Disordered" evidence="2">
    <location>
        <begin position="452"/>
        <end position="478"/>
    </location>
</feature>
<feature type="compositionally biased region" description="Acidic residues" evidence="2">
    <location>
        <begin position="121"/>
        <end position="133"/>
    </location>
</feature>
<proteinExistence type="predicted"/>
<evidence type="ECO:0000313" key="5">
    <source>
        <dbReference type="Proteomes" id="UP001345827"/>
    </source>
</evidence>
<gene>
    <name evidence="4" type="primary">STB3_1</name>
    <name evidence="4" type="ORF">LTR25_000054</name>
</gene>
<feature type="domain" description="GATA-type" evidence="3">
    <location>
        <begin position="411"/>
        <end position="468"/>
    </location>
</feature>
<reference evidence="4 5" key="1">
    <citation type="submission" date="2023-06" db="EMBL/GenBank/DDBJ databases">
        <title>Black Yeasts Isolated from many extreme environments.</title>
        <authorList>
            <person name="Coleine C."/>
            <person name="Stajich J.E."/>
            <person name="Selbmann L."/>
        </authorList>
    </citation>
    <scope>NUCLEOTIDE SEQUENCE [LARGE SCALE GENOMIC DNA]</scope>
    <source>
        <strain evidence="4 5">CCFEE 5887</strain>
    </source>
</reference>
<keyword evidence="1" id="KW-0862">Zinc</keyword>
<feature type="compositionally biased region" description="Basic and acidic residues" evidence="2">
    <location>
        <begin position="456"/>
        <end position="478"/>
    </location>
</feature>
<dbReference type="EMBL" id="JAXLQG010000001">
    <property type="protein sequence ID" value="KAK5545047.1"/>
    <property type="molecule type" value="Genomic_DNA"/>
</dbReference>
<feature type="compositionally biased region" description="Basic and acidic residues" evidence="2">
    <location>
        <begin position="508"/>
        <end position="522"/>
    </location>
</feature>
<dbReference type="PROSITE" id="PS50114">
    <property type="entry name" value="GATA_ZN_FINGER_2"/>
    <property type="match status" value="1"/>
</dbReference>
<feature type="compositionally biased region" description="Acidic residues" evidence="2">
    <location>
        <begin position="75"/>
        <end position="103"/>
    </location>
</feature>
<dbReference type="Proteomes" id="UP001345827">
    <property type="component" value="Unassembled WGS sequence"/>
</dbReference>
<dbReference type="GO" id="GO:0006355">
    <property type="term" value="P:regulation of DNA-templated transcription"/>
    <property type="evidence" value="ECO:0007669"/>
    <property type="project" value="InterPro"/>
</dbReference>
<name>A0AAV9QMZ0_9PEZI</name>
<keyword evidence="4" id="KW-0238">DNA-binding</keyword>
<evidence type="ECO:0000259" key="3">
    <source>
        <dbReference type="PROSITE" id="PS50114"/>
    </source>
</evidence>
<keyword evidence="5" id="KW-1185">Reference proteome</keyword>
<dbReference type="AlphaFoldDB" id="A0AAV9QMZ0"/>
<dbReference type="Gene3D" id="3.30.50.10">
    <property type="entry name" value="Erythroid Transcription Factor GATA-1, subunit A"/>
    <property type="match status" value="1"/>
</dbReference>
<feature type="region of interest" description="Disordered" evidence="2">
    <location>
        <begin position="121"/>
        <end position="142"/>
    </location>
</feature>
<keyword evidence="1" id="KW-0863">Zinc-finger</keyword>
<dbReference type="InterPro" id="IPR000679">
    <property type="entry name" value="Znf_GATA"/>
</dbReference>
<feature type="region of interest" description="Disordered" evidence="2">
    <location>
        <begin position="507"/>
        <end position="537"/>
    </location>
</feature>
<organism evidence="4 5">
    <name type="scientific">Vermiconidia calcicola</name>
    <dbReference type="NCBI Taxonomy" id="1690605"/>
    <lineage>
        <taxon>Eukaryota</taxon>
        <taxon>Fungi</taxon>
        <taxon>Dikarya</taxon>
        <taxon>Ascomycota</taxon>
        <taxon>Pezizomycotina</taxon>
        <taxon>Dothideomycetes</taxon>
        <taxon>Dothideomycetidae</taxon>
        <taxon>Mycosphaerellales</taxon>
        <taxon>Extremaceae</taxon>
        <taxon>Vermiconidia</taxon>
    </lineage>
</organism>
<keyword evidence="1" id="KW-0479">Metal-binding</keyword>
<dbReference type="InterPro" id="IPR013088">
    <property type="entry name" value="Znf_NHR/GATA"/>
</dbReference>
<accession>A0AAV9QMZ0</accession>
<evidence type="ECO:0000256" key="2">
    <source>
        <dbReference type="SAM" id="MobiDB-lite"/>
    </source>
</evidence>
<feature type="region of interest" description="Disordered" evidence="2">
    <location>
        <begin position="1"/>
        <end position="109"/>
    </location>
</feature>